<dbReference type="EMBL" id="AYYF01001528">
    <property type="protein sequence ID" value="ETK11574.1"/>
    <property type="molecule type" value="Genomic_DNA"/>
</dbReference>
<evidence type="ECO:0000313" key="1">
    <source>
        <dbReference type="EMBL" id="ETK11574.1"/>
    </source>
</evidence>
<gene>
    <name evidence="1" type="ORF">T235_14690</name>
</gene>
<protein>
    <submittedName>
        <fullName evidence="1">Uncharacterized protein</fullName>
    </submittedName>
</protein>
<reference evidence="1 2" key="1">
    <citation type="submission" date="2013-11" db="EMBL/GenBank/DDBJ databases">
        <title>Single cell genomics of uncultured Tannerella BU063 (oral taxon 286).</title>
        <authorList>
            <person name="Beall C.J."/>
            <person name="Campbell A.G."/>
            <person name="Griffen A.L."/>
            <person name="Podar M."/>
            <person name="Leys E.J."/>
        </authorList>
    </citation>
    <scope>NUCLEOTIDE SEQUENCE [LARGE SCALE GENOMIC DNA]</scope>
    <source>
        <strain evidence="1">Cell 8/11</strain>
    </source>
</reference>
<evidence type="ECO:0000313" key="2">
    <source>
        <dbReference type="Proteomes" id="UP000034980"/>
    </source>
</evidence>
<organism evidence="1 2">
    <name type="scientific">Tannerella sp. oral taxon BU063 isolate Cell 8/11</name>
    <dbReference type="NCBI Taxonomy" id="1411915"/>
    <lineage>
        <taxon>Bacteria</taxon>
        <taxon>Pseudomonadati</taxon>
        <taxon>Bacteroidota</taxon>
        <taxon>Bacteroidia</taxon>
        <taxon>Bacteroidales</taxon>
        <taxon>Tannerellaceae</taxon>
        <taxon>Tannerella</taxon>
    </lineage>
</organism>
<name>W2CWL6_9BACT</name>
<dbReference type="Proteomes" id="UP000034980">
    <property type="component" value="Unassembled WGS sequence"/>
</dbReference>
<proteinExistence type="predicted"/>
<sequence>MINNQLYMTERNSNRCLAPFTIKRVFPKKVLTKYLINRAPTQNLPGKDSDTRNAPILSLALSLIKKKKDLFGGGEVYLIPSLFIQNP</sequence>
<accession>W2CWL6</accession>
<comment type="caution">
    <text evidence="1">The sequence shown here is derived from an EMBL/GenBank/DDBJ whole genome shotgun (WGS) entry which is preliminary data.</text>
</comment>
<dbReference type="AlphaFoldDB" id="W2CWL6"/>